<dbReference type="EMBL" id="PYGE01000034">
    <property type="protein sequence ID" value="PSK91716.1"/>
    <property type="molecule type" value="Genomic_DNA"/>
</dbReference>
<organism evidence="3 4">
    <name type="scientific">Haloactinopolyspora alba</name>
    <dbReference type="NCBI Taxonomy" id="648780"/>
    <lineage>
        <taxon>Bacteria</taxon>
        <taxon>Bacillati</taxon>
        <taxon>Actinomycetota</taxon>
        <taxon>Actinomycetes</taxon>
        <taxon>Jiangellales</taxon>
        <taxon>Jiangellaceae</taxon>
        <taxon>Haloactinopolyspora</taxon>
    </lineage>
</organism>
<dbReference type="InterPro" id="IPR011257">
    <property type="entry name" value="DNA_glycosylase"/>
</dbReference>
<sequence>MEVRESTTGDGLRDEMISTTWRPRHPVDVVATLSVHRRGPYDPAFRVDAGGRVWRTCRPGGEAGTVCVEADGRGAVTATAWGPGAAAALDAVPAWLGAQDNPEGFRPVHDPLRQALRREPGLVVGRTGLVVEALVPAILEQKVTSVEAYRGWAALLRRHGEPAPGPAPEGMRVLPSAPAWVRIPSWDWHRAGVGPQRSRTVVTALRHAARLEEIVTMSAADADRRLRAVPGIGPWTSAEVRQRALGDADAVSVGDAGLPHVVTYSLTGQRRGSDEQMLRLLEPYRGHRYRACLFLMNAGVRPPRRAPRAPLRDFRAM</sequence>
<evidence type="ECO:0000313" key="3">
    <source>
        <dbReference type="EMBL" id="PSK91716.1"/>
    </source>
</evidence>
<dbReference type="GO" id="GO:0043916">
    <property type="term" value="F:DNA-7-methylguanine glycosylase activity"/>
    <property type="evidence" value="ECO:0007669"/>
    <property type="project" value="TreeGrafter"/>
</dbReference>
<protein>
    <submittedName>
        <fullName evidence="3">3-methyladenine DNA glycosylase/8-oxoguanine DNA glycosylase</fullName>
    </submittedName>
</protein>
<dbReference type="GO" id="GO:0008725">
    <property type="term" value="F:DNA-3-methyladenine glycosylase activity"/>
    <property type="evidence" value="ECO:0007669"/>
    <property type="project" value="TreeGrafter"/>
</dbReference>
<dbReference type="InterPro" id="IPR051912">
    <property type="entry name" value="Alkylbase_DNA_Glycosylase/TA"/>
</dbReference>
<dbReference type="Proteomes" id="UP000243528">
    <property type="component" value="Unassembled WGS sequence"/>
</dbReference>
<dbReference type="GO" id="GO:0005737">
    <property type="term" value="C:cytoplasm"/>
    <property type="evidence" value="ECO:0007669"/>
    <property type="project" value="TreeGrafter"/>
</dbReference>
<proteinExistence type="predicted"/>
<keyword evidence="4" id="KW-1185">Reference proteome</keyword>
<evidence type="ECO:0000313" key="4">
    <source>
        <dbReference type="Proteomes" id="UP000243528"/>
    </source>
</evidence>
<comment type="caution">
    <text evidence="3">The sequence shown here is derived from an EMBL/GenBank/DDBJ whole genome shotgun (WGS) entry which is preliminary data.</text>
</comment>
<dbReference type="AlphaFoldDB" id="A0A2P8D3F6"/>
<dbReference type="GO" id="GO:0032131">
    <property type="term" value="F:alkylated DNA binding"/>
    <property type="evidence" value="ECO:0007669"/>
    <property type="project" value="TreeGrafter"/>
</dbReference>
<evidence type="ECO:0000256" key="2">
    <source>
        <dbReference type="ARBA" id="ARBA00023204"/>
    </source>
</evidence>
<dbReference type="GO" id="GO:0032993">
    <property type="term" value="C:protein-DNA complex"/>
    <property type="evidence" value="ECO:0007669"/>
    <property type="project" value="TreeGrafter"/>
</dbReference>
<gene>
    <name evidence="3" type="ORF">CLV30_13417</name>
</gene>
<dbReference type="PANTHER" id="PTHR43003:SF6">
    <property type="entry name" value="DNA GLYCOSYLASE"/>
    <property type="match status" value="1"/>
</dbReference>
<dbReference type="GO" id="GO:0006307">
    <property type="term" value="P:DNA alkylation repair"/>
    <property type="evidence" value="ECO:0007669"/>
    <property type="project" value="TreeGrafter"/>
</dbReference>
<dbReference type="GO" id="GO:0006285">
    <property type="term" value="P:base-excision repair, AP site formation"/>
    <property type="evidence" value="ECO:0007669"/>
    <property type="project" value="TreeGrafter"/>
</dbReference>
<reference evidence="3 4" key="1">
    <citation type="submission" date="2018-03" db="EMBL/GenBank/DDBJ databases">
        <title>Genomic Encyclopedia of Archaeal and Bacterial Type Strains, Phase II (KMG-II): from individual species to whole genera.</title>
        <authorList>
            <person name="Goeker M."/>
        </authorList>
    </citation>
    <scope>NUCLEOTIDE SEQUENCE [LARGE SCALE GENOMIC DNA]</scope>
    <source>
        <strain evidence="3 4">DSM 45211</strain>
    </source>
</reference>
<dbReference type="SUPFAM" id="SSF48150">
    <property type="entry name" value="DNA-glycosylase"/>
    <property type="match status" value="1"/>
</dbReference>
<dbReference type="Gene3D" id="1.10.340.30">
    <property type="entry name" value="Hypothetical protein, domain 2"/>
    <property type="match status" value="1"/>
</dbReference>
<keyword evidence="1" id="KW-0227">DNA damage</keyword>
<evidence type="ECO:0000256" key="1">
    <source>
        <dbReference type="ARBA" id="ARBA00022763"/>
    </source>
</evidence>
<dbReference type="PANTHER" id="PTHR43003">
    <property type="entry name" value="DNA-3-METHYLADENINE GLYCOSYLASE"/>
    <property type="match status" value="1"/>
</dbReference>
<keyword evidence="2" id="KW-0234">DNA repair</keyword>
<name>A0A2P8D3F6_9ACTN</name>
<accession>A0A2P8D3F6</accession>